<dbReference type="InterPro" id="IPR015943">
    <property type="entry name" value="WD40/YVTN_repeat-like_dom_sf"/>
</dbReference>
<gene>
    <name evidence="1" type="ORF">FA13DRAFT_1566509</name>
</gene>
<dbReference type="AlphaFoldDB" id="A0A4Y7SK73"/>
<dbReference type="Proteomes" id="UP000298030">
    <property type="component" value="Unassembled WGS sequence"/>
</dbReference>
<evidence type="ECO:0008006" key="3">
    <source>
        <dbReference type="Google" id="ProtNLM"/>
    </source>
</evidence>
<dbReference type="InterPro" id="IPR036322">
    <property type="entry name" value="WD40_repeat_dom_sf"/>
</dbReference>
<dbReference type="STRING" id="71717.A0A4Y7SK73"/>
<feature type="non-terminal residue" evidence="1">
    <location>
        <position position="268"/>
    </location>
</feature>
<organism evidence="1 2">
    <name type="scientific">Coprinellus micaceus</name>
    <name type="common">Glistening ink-cap mushroom</name>
    <name type="synonym">Coprinus micaceus</name>
    <dbReference type="NCBI Taxonomy" id="71717"/>
    <lineage>
        <taxon>Eukaryota</taxon>
        <taxon>Fungi</taxon>
        <taxon>Dikarya</taxon>
        <taxon>Basidiomycota</taxon>
        <taxon>Agaricomycotina</taxon>
        <taxon>Agaricomycetes</taxon>
        <taxon>Agaricomycetidae</taxon>
        <taxon>Agaricales</taxon>
        <taxon>Agaricineae</taxon>
        <taxon>Psathyrellaceae</taxon>
        <taxon>Coprinellus</taxon>
    </lineage>
</organism>
<dbReference type="Gene3D" id="2.130.10.10">
    <property type="entry name" value="YVTN repeat-like/Quinoprotein amine dehydrogenase"/>
    <property type="match status" value="1"/>
</dbReference>
<feature type="non-terminal residue" evidence="1">
    <location>
        <position position="1"/>
    </location>
</feature>
<dbReference type="SUPFAM" id="SSF50978">
    <property type="entry name" value="WD40 repeat-like"/>
    <property type="match status" value="1"/>
</dbReference>
<name>A0A4Y7SK73_COPMI</name>
<evidence type="ECO:0000313" key="2">
    <source>
        <dbReference type="Proteomes" id="UP000298030"/>
    </source>
</evidence>
<sequence>FSPQGECLAGAFDRYLTIWVCQSGPDDLGSPLERWVPKVNYSVNEDDEHEEYTFLAWTKANTILAGTNSGYVKLIEIQPQGTRIDRFQATFLPVKYMALNGPGNLLAIAAGDNEVTLWDPPNNPKDLEDTWKFRDRLPNPHSRLANDEMLQVTSIAFQGSHEANLLVSYLHHGVTCPPLSFGVSFSPDGRLLSIPNRKGTFDIFELPSKDKLHTLKDDPRIRSMNATQRTRPGQFIHQGGFFIGASVGKVNIWDVQYNLRSQQISLGE</sequence>
<dbReference type="OrthoDB" id="3238562at2759"/>
<comment type="caution">
    <text evidence="1">The sequence shown here is derived from an EMBL/GenBank/DDBJ whole genome shotgun (WGS) entry which is preliminary data.</text>
</comment>
<proteinExistence type="predicted"/>
<accession>A0A4Y7SK73</accession>
<protein>
    <recommendedName>
        <fullName evidence="3">WD40 repeat-like protein</fullName>
    </recommendedName>
</protein>
<keyword evidence="2" id="KW-1185">Reference proteome</keyword>
<reference evidence="1 2" key="1">
    <citation type="journal article" date="2019" name="Nat. Ecol. Evol.">
        <title>Megaphylogeny resolves global patterns of mushroom evolution.</title>
        <authorList>
            <person name="Varga T."/>
            <person name="Krizsan K."/>
            <person name="Foldi C."/>
            <person name="Dima B."/>
            <person name="Sanchez-Garcia M."/>
            <person name="Sanchez-Ramirez S."/>
            <person name="Szollosi G.J."/>
            <person name="Szarkandi J.G."/>
            <person name="Papp V."/>
            <person name="Albert L."/>
            <person name="Andreopoulos W."/>
            <person name="Angelini C."/>
            <person name="Antonin V."/>
            <person name="Barry K.W."/>
            <person name="Bougher N.L."/>
            <person name="Buchanan P."/>
            <person name="Buyck B."/>
            <person name="Bense V."/>
            <person name="Catcheside P."/>
            <person name="Chovatia M."/>
            <person name="Cooper J."/>
            <person name="Damon W."/>
            <person name="Desjardin D."/>
            <person name="Finy P."/>
            <person name="Geml J."/>
            <person name="Haridas S."/>
            <person name="Hughes K."/>
            <person name="Justo A."/>
            <person name="Karasinski D."/>
            <person name="Kautmanova I."/>
            <person name="Kiss B."/>
            <person name="Kocsube S."/>
            <person name="Kotiranta H."/>
            <person name="LaButti K.M."/>
            <person name="Lechner B.E."/>
            <person name="Liimatainen K."/>
            <person name="Lipzen A."/>
            <person name="Lukacs Z."/>
            <person name="Mihaltcheva S."/>
            <person name="Morgado L.N."/>
            <person name="Niskanen T."/>
            <person name="Noordeloos M.E."/>
            <person name="Ohm R.A."/>
            <person name="Ortiz-Santana B."/>
            <person name="Ovrebo C."/>
            <person name="Racz N."/>
            <person name="Riley R."/>
            <person name="Savchenko A."/>
            <person name="Shiryaev A."/>
            <person name="Soop K."/>
            <person name="Spirin V."/>
            <person name="Szebenyi C."/>
            <person name="Tomsovsky M."/>
            <person name="Tulloss R.E."/>
            <person name="Uehling J."/>
            <person name="Grigoriev I.V."/>
            <person name="Vagvolgyi C."/>
            <person name="Papp T."/>
            <person name="Martin F.M."/>
            <person name="Miettinen O."/>
            <person name="Hibbett D.S."/>
            <person name="Nagy L.G."/>
        </authorList>
    </citation>
    <scope>NUCLEOTIDE SEQUENCE [LARGE SCALE GENOMIC DNA]</scope>
    <source>
        <strain evidence="1 2">FP101781</strain>
    </source>
</reference>
<dbReference type="EMBL" id="QPFP01000094">
    <property type="protein sequence ID" value="TEB22290.1"/>
    <property type="molecule type" value="Genomic_DNA"/>
</dbReference>
<evidence type="ECO:0000313" key="1">
    <source>
        <dbReference type="EMBL" id="TEB22290.1"/>
    </source>
</evidence>